<dbReference type="AlphaFoldDB" id="A0A2J6R314"/>
<dbReference type="OrthoDB" id="3487117at2759"/>
<accession>A0A2J6R314</accession>
<evidence type="ECO:0000313" key="3">
    <source>
        <dbReference type="Proteomes" id="UP000235786"/>
    </source>
</evidence>
<dbReference type="Proteomes" id="UP000235786">
    <property type="component" value="Unassembled WGS sequence"/>
</dbReference>
<feature type="compositionally biased region" description="Basic residues" evidence="1">
    <location>
        <begin position="9"/>
        <end position="21"/>
    </location>
</feature>
<dbReference type="EMBL" id="KZ613957">
    <property type="protein sequence ID" value="PMD32869.1"/>
    <property type="molecule type" value="Genomic_DNA"/>
</dbReference>
<sequence length="557" mass="66296">MSDFSFSMGRRRGRRRSRRRSSKIDPDCRFENTPKDHARHFKARIHARRHERRGNGPHHYLYGWISDANYDRAKDKNDEISWKRRPRRREKWIQSWDKCATGYLKRRKVEEIFEEVVEGKCRQEREQWRLSNATYRRPPHLNPMEVLPRGMQILAEDPYDLKKGFPYHPILESCDISIADWSRVIQSILGKFECCGGPRFHFPHAYDFEIHTLAKNIEYILDNVAEQDVSFFRPRGFIMRMDMPGEQEFGLDFMDLYVGRNGGRYNEPPYPLPHNLKPITELAPWVHGRERCEPGESLVLCVICDIPLRERKEKIYVDHRKDIRQKVFNGTRIVLDPLTVLENPEMAYKHGWTNWIQQCANAKQKPSTSKDEHPPVLNDSEHEWDYFKALDMYYDAIRTRPLSERVFRWPPSKQIFYDRWRGYTSDAAARTGRTLAHRRWWVPWADSMDKRMHAQKQPQTVLPADGIEVMELLRAKRGSKSARMDKYSQRSAKALPVLQSELKSAYLRVHKAKCEKRFEVSRPNPLHYHHLPHAFWPSLIPDPERMWSNMKIASSYR</sequence>
<evidence type="ECO:0000256" key="1">
    <source>
        <dbReference type="SAM" id="MobiDB-lite"/>
    </source>
</evidence>
<protein>
    <submittedName>
        <fullName evidence="2">Uncharacterized protein</fullName>
    </submittedName>
</protein>
<name>A0A2J6R314_HYAVF</name>
<keyword evidence="3" id="KW-1185">Reference proteome</keyword>
<evidence type="ECO:0000313" key="2">
    <source>
        <dbReference type="EMBL" id="PMD32869.1"/>
    </source>
</evidence>
<feature type="region of interest" description="Disordered" evidence="1">
    <location>
        <begin position="1"/>
        <end position="35"/>
    </location>
</feature>
<organism evidence="2 3">
    <name type="scientific">Hyaloscypha variabilis (strain UAMH 11265 / GT02V1 / F)</name>
    <name type="common">Meliniomyces variabilis</name>
    <dbReference type="NCBI Taxonomy" id="1149755"/>
    <lineage>
        <taxon>Eukaryota</taxon>
        <taxon>Fungi</taxon>
        <taxon>Dikarya</taxon>
        <taxon>Ascomycota</taxon>
        <taxon>Pezizomycotina</taxon>
        <taxon>Leotiomycetes</taxon>
        <taxon>Helotiales</taxon>
        <taxon>Hyaloscyphaceae</taxon>
        <taxon>Hyaloscypha</taxon>
        <taxon>Hyaloscypha variabilis</taxon>
    </lineage>
</organism>
<gene>
    <name evidence="2" type="ORF">L207DRAFT_172412</name>
</gene>
<feature type="compositionally biased region" description="Basic and acidic residues" evidence="1">
    <location>
        <begin position="22"/>
        <end position="35"/>
    </location>
</feature>
<proteinExistence type="predicted"/>
<reference evidence="2 3" key="1">
    <citation type="submission" date="2016-04" db="EMBL/GenBank/DDBJ databases">
        <title>A degradative enzymes factory behind the ericoid mycorrhizal symbiosis.</title>
        <authorList>
            <consortium name="DOE Joint Genome Institute"/>
            <person name="Martino E."/>
            <person name="Morin E."/>
            <person name="Grelet G."/>
            <person name="Kuo A."/>
            <person name="Kohler A."/>
            <person name="Daghino S."/>
            <person name="Barry K."/>
            <person name="Choi C."/>
            <person name="Cichocki N."/>
            <person name="Clum A."/>
            <person name="Copeland A."/>
            <person name="Hainaut M."/>
            <person name="Haridas S."/>
            <person name="Labutti K."/>
            <person name="Lindquist E."/>
            <person name="Lipzen A."/>
            <person name="Khouja H.-R."/>
            <person name="Murat C."/>
            <person name="Ohm R."/>
            <person name="Olson A."/>
            <person name="Spatafora J."/>
            <person name="Veneault-Fourrey C."/>
            <person name="Henrissat B."/>
            <person name="Grigoriev I."/>
            <person name="Martin F."/>
            <person name="Perotto S."/>
        </authorList>
    </citation>
    <scope>NUCLEOTIDE SEQUENCE [LARGE SCALE GENOMIC DNA]</scope>
    <source>
        <strain evidence="2 3">F</strain>
    </source>
</reference>